<dbReference type="AlphaFoldDB" id="A0A3N5B5C9"/>
<dbReference type="Proteomes" id="UP000271783">
    <property type="component" value="Unassembled WGS sequence"/>
</dbReference>
<evidence type="ECO:0000313" key="2">
    <source>
        <dbReference type="EMBL" id="RPF52866.1"/>
    </source>
</evidence>
<name>A0A3N5B5C9_9EURY</name>
<reference evidence="2 3" key="1">
    <citation type="submission" date="2018-11" db="EMBL/GenBank/DDBJ databases">
        <title>Genomic Encyclopedia of Type Strains, Phase IV (KMG-IV): sequencing the most valuable type-strain genomes for metagenomic binning, comparative biology and taxonomic classification.</title>
        <authorList>
            <person name="Goeker M."/>
        </authorList>
    </citation>
    <scope>NUCLEOTIDE SEQUENCE [LARGE SCALE GENOMIC DNA]</scope>
    <source>
        <strain evidence="2 3">DSM 11977</strain>
    </source>
</reference>
<organism evidence="2 3">
    <name type="scientific">Methanobrevibacter gottschalkii DSM 11977</name>
    <dbReference type="NCBI Taxonomy" id="1122229"/>
    <lineage>
        <taxon>Archaea</taxon>
        <taxon>Methanobacteriati</taxon>
        <taxon>Methanobacteriota</taxon>
        <taxon>Methanomada group</taxon>
        <taxon>Methanobacteria</taxon>
        <taxon>Methanobacteriales</taxon>
        <taxon>Methanobacteriaceae</taxon>
        <taxon>Methanobrevibacter</taxon>
    </lineage>
</organism>
<accession>A0A3N5B5C9</accession>
<keyword evidence="1" id="KW-0472">Membrane</keyword>
<keyword evidence="1" id="KW-0812">Transmembrane</keyword>
<comment type="caution">
    <text evidence="2">The sequence shown here is derived from an EMBL/GenBank/DDBJ whole genome shotgun (WGS) entry which is preliminary data.</text>
</comment>
<keyword evidence="1" id="KW-1133">Transmembrane helix</keyword>
<proteinExistence type="predicted"/>
<evidence type="ECO:0000256" key="1">
    <source>
        <dbReference type="SAM" id="Phobius"/>
    </source>
</evidence>
<dbReference type="EMBL" id="RKRG01000001">
    <property type="protein sequence ID" value="RPF52866.1"/>
    <property type="molecule type" value="Genomic_DNA"/>
</dbReference>
<evidence type="ECO:0000313" key="3">
    <source>
        <dbReference type="Proteomes" id="UP000271783"/>
    </source>
</evidence>
<keyword evidence="3" id="KW-1185">Reference proteome</keyword>
<gene>
    <name evidence="2" type="ORF">EDC42_0425</name>
</gene>
<feature type="transmembrane region" description="Helical" evidence="1">
    <location>
        <begin position="7"/>
        <end position="29"/>
    </location>
</feature>
<protein>
    <submittedName>
        <fullName evidence="2">Uncharacterized protein</fullName>
    </submittedName>
</protein>
<sequence length="288" mass="33572">MDNTGNMTIEITVVLLIVLLIISVTITSYENITDKLIKTQEKENMEILTSEIVDNLINNPGVPEKWFEYGKGTPGLAIINEGGEIIPNSVSYSKLISLKENYKKLVDDQLFKSKFHSSMELIPQKRTISSVKIGSNSESNNIFSVNRLVKCDFYKKYVLKDFKNDGKCNHNHDQKYHSCNYFKIFKGNLKNSDYYLLIEDSEKYDLKYIVDTTRVVKEKYWENAISNKIYLNDKINFYDDTSAIVFIHFNKPQSKVVLVSVPKNFDKNKLNYDYFITNECQFVLKVWY</sequence>